<dbReference type="Proteomes" id="UP000652760">
    <property type="component" value="Unassembled WGS sequence"/>
</dbReference>
<evidence type="ECO:0000313" key="2">
    <source>
        <dbReference type="Proteomes" id="UP000652760"/>
    </source>
</evidence>
<sequence length="118" mass="13388">MSPSDDPDFGAKERDLIRREFMQRMSSARSIHDGFLLRRWSTGERKGQPKVPAAVQSMLDRGLVALDDFDKHWPVARFTTAGFRALRRMAADRRAFTPESHARLLEEVAALTGVDDDT</sequence>
<dbReference type="RefSeq" id="WP_085557449.1">
    <property type="nucleotide sequence ID" value="NZ_JAENHM010000083.1"/>
</dbReference>
<keyword evidence="2" id="KW-1185">Reference proteome</keyword>
<gene>
    <name evidence="1" type="ORF">JHL17_32740</name>
</gene>
<comment type="caution">
    <text evidence="1">The sequence shown here is derived from an EMBL/GenBank/DDBJ whole genome shotgun (WGS) entry which is preliminary data.</text>
</comment>
<organism evidence="1 2">
    <name type="scientific">Azospirillum endophyticum</name>
    <dbReference type="NCBI Taxonomy" id="2800326"/>
    <lineage>
        <taxon>Bacteria</taxon>
        <taxon>Pseudomonadati</taxon>
        <taxon>Pseudomonadota</taxon>
        <taxon>Alphaproteobacteria</taxon>
        <taxon>Rhodospirillales</taxon>
        <taxon>Azospirillaceae</taxon>
        <taxon>Azospirillum</taxon>
    </lineage>
</organism>
<name>A0ABS1FFJ4_9PROT</name>
<dbReference type="EMBL" id="JAENHM010000083">
    <property type="protein sequence ID" value="MBK1842174.1"/>
    <property type="molecule type" value="Genomic_DNA"/>
</dbReference>
<reference evidence="2" key="1">
    <citation type="submission" date="2021-01" db="EMBL/GenBank/DDBJ databases">
        <title>Genome public.</title>
        <authorList>
            <person name="Liu C."/>
            <person name="Sun Q."/>
        </authorList>
    </citation>
    <scope>NUCLEOTIDE SEQUENCE [LARGE SCALE GENOMIC DNA]</scope>
    <source>
        <strain evidence="2">YIM B02556</strain>
    </source>
</reference>
<protein>
    <submittedName>
        <fullName evidence="1">Uncharacterized protein</fullName>
    </submittedName>
</protein>
<evidence type="ECO:0000313" key="1">
    <source>
        <dbReference type="EMBL" id="MBK1842174.1"/>
    </source>
</evidence>
<proteinExistence type="predicted"/>
<accession>A0ABS1FFJ4</accession>